<dbReference type="Pfam" id="PF02494">
    <property type="entry name" value="HYR"/>
    <property type="match status" value="6"/>
</dbReference>
<reference evidence="3 4" key="1">
    <citation type="journal article" date="2008" name="Nature">
        <title>The genome of the choanoflagellate Monosiga brevicollis and the origin of metazoans.</title>
        <authorList>
            <consortium name="JGI Sequencing"/>
            <person name="King N."/>
            <person name="Westbrook M.J."/>
            <person name="Young S.L."/>
            <person name="Kuo A."/>
            <person name="Abedin M."/>
            <person name="Chapman J."/>
            <person name="Fairclough S."/>
            <person name="Hellsten U."/>
            <person name="Isogai Y."/>
            <person name="Letunic I."/>
            <person name="Marr M."/>
            <person name="Pincus D."/>
            <person name="Putnam N."/>
            <person name="Rokas A."/>
            <person name="Wright K.J."/>
            <person name="Zuzow R."/>
            <person name="Dirks W."/>
            <person name="Good M."/>
            <person name="Goodstein D."/>
            <person name="Lemons D."/>
            <person name="Li W."/>
            <person name="Lyons J.B."/>
            <person name="Morris A."/>
            <person name="Nichols S."/>
            <person name="Richter D.J."/>
            <person name="Salamov A."/>
            <person name="Bork P."/>
            <person name="Lim W.A."/>
            <person name="Manning G."/>
            <person name="Miller W.T."/>
            <person name="McGinnis W."/>
            <person name="Shapiro H."/>
            <person name="Tjian R."/>
            <person name="Grigoriev I.V."/>
            <person name="Rokhsar D."/>
        </authorList>
    </citation>
    <scope>NUCLEOTIDE SEQUENCE [LARGE SCALE GENOMIC DNA]</scope>
    <source>
        <strain evidence="4">MX1 / ATCC 50154</strain>
    </source>
</reference>
<sequence>MLIVAVSSPAHADPAHQTRIFVAIALSTDLSVPAVNQDSYWLAWSVVSSFGGTFSATMLAVDDVPVPESVYTTSSLYKNLLSAVVLPAQAGETAGPTISVLYRGNGQLSTNAYEPLDDSTGFRYTGMALAQFCQTKLLANASQDAFTLAGDNNWHTALTANVQTTATDATVLVWYAMAYTLSSSQSVFSRLLVDGSNHVGSAAASGMSTAATNAAAALVTLNVLSNDDTHASLFALELPPSAQVLASREIAQDGLTLNGFDAWTMLDTPMAFDLVEQTTVLVFWQMAVESGQLLTAHAVVDGESLGRTRCINGNARYLTCRGMTTVTLEAGSHSLQIRYRTPGASTFDSPFEARTLYAIALPDCPPPQGPPPNVTCPTESLSINTQMNASYGVLNLTADYEVSTDNATVTFHPALEALPLGQNTVNLSVTDDDNRTASCTFNVSVVDDQPPFVFCPDDITIPTLQGMNYSLVPSFNTSASDNSGAIPAITHDGAAGDQVQLGSPKIIMSTATDAAGNAASCTFFVTAQDIEPPVISCRNKVANVSLGEDSVILGNTTYATASDNSGVVQLNCFVAEDYAFRVGNHLVSSKLGLSSVFSWCGPHPLLTPPYLSDACCFIRQVTCMAEDGAGLTASCHSIISIRDYEAPTCPTSRRTLIVANTSYALMYSDLGISDNADAALDIDCSVPEETFIPFGPEEVFACVVDLLILPADPVAVDHSPPVLQCPSALPDQELPAYATSMPANYSLPTASDNIYVSAIACTPAPGEELPHGANSIECTAWDVANLTDRCEFQVYVRDMVPPTISCPADISINGAPGEYAVRVAYDPPVASDNMDLPDVDAVGCLPVSNSSFLIGGTRVECEARDVDNNTATCSFDVVLLDRNAPIIACPSDVSAWAEGPDYRGAFMTYAPAVAADDQETGLPTVTYSQSSGTYFALGATRVTATARDASNNQGNCSFVVTVLDNQPPTLTCFDPAYQPTAPSLPYAFADLPDILAEVSDNSNATLVAQCSVQEGQRLGAGTTQVLCWATDATGNRGSCTTTVHVLDEEAPNITCSNFTQLAYSASNASAPMTTLYYPAPRASDNVRVVSVACDVVLGTPVGLGTTNVNCVARDAAGNMAQCSVTVTVELGDADCEGAWSEWSACEGCPAGSSFSSFIVAVPASGAGVPCPTNVRQRPCNTSCSALTMGYEFVAMEAYEANATEATAAAATAVVKGLLGRLDDVGTYEVTVTTFVSPWGTLSVAVAVDVRTAALATMRGFLVDNTALLEALLLDRPAIAAVVPSTATLVEYGEGTTPVTTSTTVASGGLAGSTSTTGNPTAVASSGGDGLARGGAIALGVTMALVILLGAPIIYWLNGRWIARPSAGADQGPVNDSSSEMMASVETRVDVTPAPLLPSVQLRSDSNNAGMYRIGCEAILSASLVDKNISPGKVFKDAVYWWFDYRPNCRTLYQALCVFEARLASATSLQKRVLVSWLNDLAAVAQLTLNADALTSAVGPDAGHAPVTNPTPLKIIACMASHITDKYRLQALDRCLASIQRQTVSPQHVIISWSCGTEMRASCELVLAKFAFTTLYNQGKRSQFEHYARINKYLQTEIPFAAGEDVRLLFSDDDDLWDSLRVEQVLNAVQDDLDYAVHILPAVSPNDSPNVQANLEDYGNIPLALMNRVVSPMSGFRPSPVVEGSSFEFWQAAIKLEVFAQFFELATDKVLSDQYCDLGFGAFLSAQGPRRTLDQDLAWCYLYRGTSSHVLTFDPAKAHKRHVQKAILVSFCDPRRLPIVLHQLYGSQEQETLDETMSPFQNDPQTVEAANFLKTFTLDEFLNFICQAAQHYQLGEEFEALIRSHRGELETRERLFAP</sequence>
<feature type="domain" description="HYR" evidence="2">
    <location>
        <begin position="446"/>
        <end position="529"/>
    </location>
</feature>
<dbReference type="InterPro" id="IPR003410">
    <property type="entry name" value="HYR_dom"/>
</dbReference>
<accession>A9VCI0</accession>
<dbReference type="PROSITE" id="PS50825">
    <property type="entry name" value="HYR"/>
    <property type="match status" value="4"/>
</dbReference>
<protein>
    <recommendedName>
        <fullName evidence="2">HYR domain-containing protein</fullName>
    </recommendedName>
</protein>
<dbReference type="SUPFAM" id="SSF53448">
    <property type="entry name" value="Nucleotide-diphospho-sugar transferases"/>
    <property type="match status" value="1"/>
</dbReference>
<feature type="domain" description="HYR" evidence="2">
    <location>
        <begin position="963"/>
        <end position="1047"/>
    </location>
</feature>
<dbReference type="eggNOG" id="KOG1217">
    <property type="taxonomic scope" value="Eukaryota"/>
</dbReference>
<feature type="domain" description="HYR" evidence="2">
    <location>
        <begin position="716"/>
        <end position="796"/>
    </location>
</feature>
<dbReference type="Proteomes" id="UP000001357">
    <property type="component" value="Unassembled WGS sequence"/>
</dbReference>
<dbReference type="InterPro" id="IPR000884">
    <property type="entry name" value="TSP1_rpt"/>
</dbReference>
<keyword evidence="1" id="KW-0677">Repeat</keyword>
<evidence type="ECO:0000259" key="2">
    <source>
        <dbReference type="PROSITE" id="PS50825"/>
    </source>
</evidence>
<evidence type="ECO:0000313" key="4">
    <source>
        <dbReference type="Proteomes" id="UP000001357"/>
    </source>
</evidence>
<keyword evidence="4" id="KW-1185">Reference proteome</keyword>
<dbReference type="InParanoid" id="A9VCI0"/>
<dbReference type="PANTHER" id="PTHR24273">
    <property type="entry name" value="FI04643P-RELATED"/>
    <property type="match status" value="1"/>
</dbReference>
<dbReference type="PROSITE" id="PS50092">
    <property type="entry name" value="TSP1"/>
    <property type="match status" value="1"/>
</dbReference>
<feature type="domain" description="HYR" evidence="2">
    <location>
        <begin position="797"/>
        <end position="881"/>
    </location>
</feature>
<proteinExistence type="predicted"/>
<dbReference type="STRING" id="81824.A9VCI0"/>
<dbReference type="PANTHER" id="PTHR24273:SF32">
    <property type="entry name" value="HYALIN"/>
    <property type="match status" value="1"/>
</dbReference>
<dbReference type="KEGG" id="mbr:MONBRDRAFT_39141"/>
<dbReference type="EMBL" id="CH991581">
    <property type="protein sequence ID" value="EDQ84787.1"/>
    <property type="molecule type" value="Genomic_DNA"/>
</dbReference>
<evidence type="ECO:0000256" key="1">
    <source>
        <dbReference type="ARBA" id="ARBA00022737"/>
    </source>
</evidence>
<evidence type="ECO:0000313" key="3">
    <source>
        <dbReference type="EMBL" id="EDQ84787.1"/>
    </source>
</evidence>
<name>A9VCI0_MONBE</name>
<dbReference type="InterPro" id="IPR029044">
    <property type="entry name" value="Nucleotide-diphossugar_trans"/>
</dbReference>
<dbReference type="RefSeq" id="XP_001750437.1">
    <property type="nucleotide sequence ID" value="XM_001750385.1"/>
</dbReference>
<gene>
    <name evidence="3" type="ORF">MONBRDRAFT_39141</name>
</gene>
<organism evidence="3 4">
    <name type="scientific">Monosiga brevicollis</name>
    <name type="common">Choanoflagellate</name>
    <dbReference type="NCBI Taxonomy" id="81824"/>
    <lineage>
        <taxon>Eukaryota</taxon>
        <taxon>Choanoflagellata</taxon>
        <taxon>Craspedida</taxon>
        <taxon>Salpingoecidae</taxon>
        <taxon>Monosiga</taxon>
    </lineage>
</organism>
<dbReference type="GeneID" id="5895702"/>